<comment type="caution">
    <text evidence="1">The sequence shown here is derived from an EMBL/GenBank/DDBJ whole genome shotgun (WGS) entry which is preliminary data.</text>
</comment>
<dbReference type="EMBL" id="PRKQ01000001">
    <property type="protein sequence ID" value="PPB12887.1"/>
    <property type="molecule type" value="Genomic_DNA"/>
</dbReference>
<organism evidence="1 2">
    <name type="scientific">Brevibacillus laterosporus</name>
    <name type="common">Bacillus laterosporus</name>
    <dbReference type="NCBI Taxonomy" id="1465"/>
    <lineage>
        <taxon>Bacteria</taxon>
        <taxon>Bacillati</taxon>
        <taxon>Bacillota</taxon>
        <taxon>Bacilli</taxon>
        <taxon>Bacillales</taxon>
        <taxon>Paenibacillaceae</taxon>
        <taxon>Brevibacillus</taxon>
    </lineage>
</organism>
<sequence length="62" mass="7162">MNFLLEYYIEGTTVHKEKFFGSLRSALRYALNSISSKNAIANVVEVYKVENGEQIWIKEYGV</sequence>
<reference evidence="1 2" key="1">
    <citation type="submission" date="2018-02" db="EMBL/GenBank/DDBJ databases">
        <title>Comparative analysis of genomes of three Brevibacillus laterosporus strains producers of potent antimicrobials isolated from silage.</title>
        <authorList>
            <person name="Kojic M."/>
            <person name="Miljkovic M."/>
            <person name="Studholme D."/>
            <person name="Filipic B."/>
        </authorList>
    </citation>
    <scope>NUCLEOTIDE SEQUENCE [LARGE SCALE GENOMIC DNA]</scope>
    <source>
        <strain evidence="1 2">BGSP11</strain>
    </source>
</reference>
<dbReference type="AlphaFoldDB" id="A0AAP8U6Y3"/>
<dbReference type="RefSeq" id="WP_104030288.1">
    <property type="nucleotide sequence ID" value="NZ_PRKQ01000001.1"/>
</dbReference>
<dbReference type="Proteomes" id="UP000239759">
    <property type="component" value="Unassembled WGS sequence"/>
</dbReference>
<evidence type="ECO:0000313" key="2">
    <source>
        <dbReference type="Proteomes" id="UP000239759"/>
    </source>
</evidence>
<accession>A0AAP8U6Y3</accession>
<gene>
    <name evidence="1" type="ORF">C4A77_00440</name>
</gene>
<evidence type="ECO:0000313" key="1">
    <source>
        <dbReference type="EMBL" id="PPB12887.1"/>
    </source>
</evidence>
<name>A0AAP8U6Y3_BRELA</name>
<protein>
    <submittedName>
        <fullName evidence="1">Uncharacterized protein</fullName>
    </submittedName>
</protein>
<proteinExistence type="predicted"/>